<dbReference type="GO" id="GO:0005576">
    <property type="term" value="C:extracellular region"/>
    <property type="evidence" value="ECO:0007669"/>
    <property type="project" value="UniProtKB-SubCell"/>
</dbReference>
<dbReference type="OrthoDB" id="5948003at2759"/>
<evidence type="ECO:0000313" key="10">
    <source>
        <dbReference type="Proteomes" id="UP001163046"/>
    </source>
</evidence>
<organism evidence="9 10">
    <name type="scientific">Desmophyllum pertusum</name>
    <dbReference type="NCBI Taxonomy" id="174260"/>
    <lineage>
        <taxon>Eukaryota</taxon>
        <taxon>Metazoa</taxon>
        <taxon>Cnidaria</taxon>
        <taxon>Anthozoa</taxon>
        <taxon>Hexacorallia</taxon>
        <taxon>Scleractinia</taxon>
        <taxon>Caryophylliina</taxon>
        <taxon>Caryophylliidae</taxon>
        <taxon>Desmophyllum</taxon>
    </lineage>
</organism>
<dbReference type="SUPFAM" id="SSF56436">
    <property type="entry name" value="C-type lectin-like"/>
    <property type="match status" value="1"/>
</dbReference>
<dbReference type="GO" id="GO:0006508">
    <property type="term" value="P:proteolysis"/>
    <property type="evidence" value="ECO:0007669"/>
    <property type="project" value="InterPro"/>
</dbReference>
<dbReference type="EMBL" id="MU825399">
    <property type="protein sequence ID" value="KAJ7392901.1"/>
    <property type="molecule type" value="Genomic_DNA"/>
</dbReference>
<dbReference type="Pfam" id="PF19030">
    <property type="entry name" value="TSP1_ADAMTS"/>
    <property type="match status" value="3"/>
</dbReference>
<dbReference type="Proteomes" id="UP001163046">
    <property type="component" value="Unassembled WGS sequence"/>
</dbReference>
<dbReference type="GO" id="GO:0030198">
    <property type="term" value="P:extracellular matrix organization"/>
    <property type="evidence" value="ECO:0007669"/>
    <property type="project" value="TreeGrafter"/>
</dbReference>
<dbReference type="InterPro" id="IPR036383">
    <property type="entry name" value="TSP1_rpt_sf"/>
</dbReference>
<keyword evidence="3" id="KW-0732">Signal</keyword>
<evidence type="ECO:0000256" key="3">
    <source>
        <dbReference type="ARBA" id="ARBA00022729"/>
    </source>
</evidence>
<dbReference type="GO" id="GO:0031012">
    <property type="term" value="C:extracellular matrix"/>
    <property type="evidence" value="ECO:0007669"/>
    <property type="project" value="TreeGrafter"/>
</dbReference>
<dbReference type="InterPro" id="IPR000884">
    <property type="entry name" value="TSP1_rpt"/>
</dbReference>
<keyword evidence="10" id="KW-1185">Reference proteome</keyword>
<dbReference type="SMART" id="SM00034">
    <property type="entry name" value="CLECT"/>
    <property type="match status" value="1"/>
</dbReference>
<dbReference type="Gene3D" id="3.10.100.10">
    <property type="entry name" value="Mannose-Binding Protein A, subunit A"/>
    <property type="match status" value="1"/>
</dbReference>
<evidence type="ECO:0008006" key="11">
    <source>
        <dbReference type="Google" id="ProtNLM"/>
    </source>
</evidence>
<dbReference type="InterPro" id="IPR001506">
    <property type="entry name" value="Peptidase_M12A"/>
</dbReference>
<comment type="caution">
    <text evidence="6">Lacks conserved residue(s) required for the propagation of feature annotation.</text>
</comment>
<keyword evidence="4" id="KW-0677">Repeat</keyword>
<dbReference type="SUPFAM" id="SSF82895">
    <property type="entry name" value="TSP-1 type 1 repeat"/>
    <property type="match status" value="3"/>
</dbReference>
<dbReference type="Gene3D" id="2.20.100.10">
    <property type="entry name" value="Thrombospondin type-1 (TSP1) repeat"/>
    <property type="match status" value="3"/>
</dbReference>
<evidence type="ECO:0000313" key="9">
    <source>
        <dbReference type="EMBL" id="KAJ7392901.1"/>
    </source>
</evidence>
<protein>
    <recommendedName>
        <fullName evidence="11">C-type lectin domain-containing protein</fullName>
    </recommendedName>
</protein>
<keyword evidence="2" id="KW-0964">Secreted</keyword>
<dbReference type="InterPro" id="IPR016187">
    <property type="entry name" value="CTDL_fold"/>
</dbReference>
<dbReference type="PROSITE" id="PS50041">
    <property type="entry name" value="C_TYPE_LECTIN_2"/>
    <property type="match status" value="1"/>
</dbReference>
<dbReference type="InterPro" id="IPR016186">
    <property type="entry name" value="C-type_lectin-like/link_sf"/>
</dbReference>
<evidence type="ECO:0000256" key="4">
    <source>
        <dbReference type="ARBA" id="ARBA00022737"/>
    </source>
</evidence>
<gene>
    <name evidence="9" type="ORF">OS493_008138</name>
</gene>
<dbReference type="SMART" id="SM00209">
    <property type="entry name" value="TSP1"/>
    <property type="match status" value="3"/>
</dbReference>
<evidence type="ECO:0000256" key="6">
    <source>
        <dbReference type="PROSITE-ProRule" id="PRU01211"/>
    </source>
</evidence>
<dbReference type="PANTHER" id="PTHR13723:SF281">
    <property type="entry name" value="PAPILIN"/>
    <property type="match status" value="1"/>
</dbReference>
<name>A0A9X0A3Q8_9CNID</name>
<keyword evidence="5" id="KW-0325">Glycoprotein</keyword>
<dbReference type="InterPro" id="IPR050439">
    <property type="entry name" value="ADAMTS_ADAMTS-like"/>
</dbReference>
<accession>A0A9X0A3Q8</accession>
<dbReference type="Pfam" id="PF00059">
    <property type="entry name" value="Lectin_C"/>
    <property type="match status" value="1"/>
</dbReference>
<feature type="domain" description="C-type lectin" evidence="7">
    <location>
        <begin position="49"/>
        <end position="163"/>
    </location>
</feature>
<comment type="subcellular location">
    <subcellularLocation>
        <location evidence="1">Secreted</location>
    </subcellularLocation>
</comment>
<dbReference type="AlphaFoldDB" id="A0A9X0A3Q8"/>
<evidence type="ECO:0000256" key="1">
    <source>
        <dbReference type="ARBA" id="ARBA00004613"/>
    </source>
</evidence>
<evidence type="ECO:0000259" key="7">
    <source>
        <dbReference type="PROSITE" id="PS50041"/>
    </source>
</evidence>
<dbReference type="CDD" id="cd00037">
    <property type="entry name" value="CLECT"/>
    <property type="match status" value="1"/>
</dbReference>
<dbReference type="GO" id="GO:0004222">
    <property type="term" value="F:metalloendopeptidase activity"/>
    <property type="evidence" value="ECO:0007669"/>
    <property type="project" value="InterPro"/>
</dbReference>
<evidence type="ECO:0000259" key="8">
    <source>
        <dbReference type="PROSITE" id="PS51864"/>
    </source>
</evidence>
<dbReference type="InterPro" id="IPR024079">
    <property type="entry name" value="MetalloPept_cat_dom_sf"/>
</dbReference>
<dbReference type="PROSITE" id="PS51864">
    <property type="entry name" value="ASTACIN"/>
    <property type="match status" value="1"/>
</dbReference>
<proteinExistence type="predicted"/>
<sequence>MHYLMTIKTTDPKYQNRIGQRQYLTPSDILMMNNLYGCPETCPQGWVLFSNACYQVNSGKKNIQDATDSCLDNGGGILTLRSIEEEKFLRAELVKKNLNNMFYWLGAKYSPSKGSFLWPDATEVVYNAWSQGEPRFGLDCALMMNREGWGTDRCDMERSYICKRELKTYKRSEVKIKTEKKGDYKWQTEDWDKCSVSCGGGQKKRKTFCAGEDKKEVENSFCEDSPPIAWKDCNVEPCPSHYKWHVGNWRDCSRTCGGGIKRRKKMCAGKDMISTSWKLCKNQSPITKKKCNTEPCPRTKTRVPSSPVWKVSLWSKCSKTCRSGHQIRGVFCSKSDNKPLIATACSGQTKPVSLKPCVLKDCTLKRGLC</sequence>
<comment type="caution">
    <text evidence="9">The sequence shown here is derived from an EMBL/GenBank/DDBJ whole genome shotgun (WGS) entry which is preliminary data.</text>
</comment>
<dbReference type="PROSITE" id="PS50092">
    <property type="entry name" value="TSP1"/>
    <property type="match status" value="3"/>
</dbReference>
<reference evidence="9" key="1">
    <citation type="submission" date="2023-01" db="EMBL/GenBank/DDBJ databases">
        <title>Genome assembly of the deep-sea coral Lophelia pertusa.</title>
        <authorList>
            <person name="Herrera S."/>
            <person name="Cordes E."/>
        </authorList>
    </citation>
    <scope>NUCLEOTIDE SEQUENCE</scope>
    <source>
        <strain evidence="9">USNM1676648</strain>
        <tissue evidence="9">Polyp</tissue>
    </source>
</reference>
<dbReference type="PANTHER" id="PTHR13723">
    <property type="entry name" value="ADAMTS A DISINTEGRIN AND METALLOPROTEASE WITH THROMBOSPONDIN MOTIFS PROTEASE"/>
    <property type="match status" value="1"/>
</dbReference>
<evidence type="ECO:0000256" key="5">
    <source>
        <dbReference type="ARBA" id="ARBA00023180"/>
    </source>
</evidence>
<dbReference type="InterPro" id="IPR001304">
    <property type="entry name" value="C-type_lectin-like"/>
</dbReference>
<feature type="domain" description="Peptidase M12A" evidence="8">
    <location>
        <begin position="1"/>
        <end position="39"/>
    </location>
</feature>
<dbReference type="FunFam" id="2.20.100.10:FF:000005">
    <property type="entry name" value="ADAM metallopeptidase with thrombospondin type 1 motif 9"/>
    <property type="match status" value="3"/>
</dbReference>
<dbReference type="Gene3D" id="3.40.390.10">
    <property type="entry name" value="Collagenase (Catalytic Domain)"/>
    <property type="match status" value="1"/>
</dbReference>
<evidence type="ECO:0000256" key="2">
    <source>
        <dbReference type="ARBA" id="ARBA00022525"/>
    </source>
</evidence>